<evidence type="ECO:0000313" key="2">
    <source>
        <dbReference type="Proteomes" id="UP001233999"/>
    </source>
</evidence>
<comment type="caution">
    <text evidence="1">The sequence shown here is derived from an EMBL/GenBank/DDBJ whole genome shotgun (WGS) entry which is preliminary data.</text>
</comment>
<dbReference type="AlphaFoldDB" id="A0AAD8E4I7"/>
<reference evidence="1" key="2">
    <citation type="submission" date="2023-05" db="EMBL/GenBank/DDBJ databases">
        <authorList>
            <person name="Fouks B."/>
        </authorList>
    </citation>
    <scope>NUCLEOTIDE SEQUENCE</scope>
    <source>
        <strain evidence="1">Stay&amp;Tobe</strain>
        <tissue evidence="1">Testes</tissue>
    </source>
</reference>
<feature type="non-terminal residue" evidence="1">
    <location>
        <position position="1"/>
    </location>
</feature>
<keyword evidence="2" id="KW-1185">Reference proteome</keyword>
<evidence type="ECO:0000313" key="1">
    <source>
        <dbReference type="EMBL" id="KAJ9576342.1"/>
    </source>
</evidence>
<accession>A0AAD8E4I7</accession>
<protein>
    <submittedName>
        <fullName evidence="1">Uncharacterized protein</fullName>
    </submittedName>
</protein>
<gene>
    <name evidence="1" type="ORF">L9F63_006787</name>
</gene>
<dbReference type="EMBL" id="JASPKZ010009799">
    <property type="protein sequence ID" value="KAJ9576342.1"/>
    <property type="molecule type" value="Genomic_DNA"/>
</dbReference>
<proteinExistence type="predicted"/>
<name>A0AAD8E4I7_DIPPU</name>
<sequence length="170" mass="19667">WICLFQCKASVNVTIYHLREQTSSGTYSVFAAIMCNITSKIGLTEIWEPQFPKVLKQPWNQTPLPHPEKSDTLHNTIHQFTIFSQLSEENKDFNLQLGVERGKSPSSSAQDAKVDHRLPTSSRWLLNIFSFQCVFRMTWCSYQHSRSGNSSVECLAHMDCAWRFHKPCKR</sequence>
<dbReference type="Proteomes" id="UP001233999">
    <property type="component" value="Unassembled WGS sequence"/>
</dbReference>
<organism evidence="1 2">
    <name type="scientific">Diploptera punctata</name>
    <name type="common">Pacific beetle cockroach</name>
    <dbReference type="NCBI Taxonomy" id="6984"/>
    <lineage>
        <taxon>Eukaryota</taxon>
        <taxon>Metazoa</taxon>
        <taxon>Ecdysozoa</taxon>
        <taxon>Arthropoda</taxon>
        <taxon>Hexapoda</taxon>
        <taxon>Insecta</taxon>
        <taxon>Pterygota</taxon>
        <taxon>Neoptera</taxon>
        <taxon>Polyneoptera</taxon>
        <taxon>Dictyoptera</taxon>
        <taxon>Blattodea</taxon>
        <taxon>Blaberoidea</taxon>
        <taxon>Blaberidae</taxon>
        <taxon>Diplopterinae</taxon>
        <taxon>Diploptera</taxon>
    </lineage>
</organism>
<feature type="non-terminal residue" evidence="1">
    <location>
        <position position="170"/>
    </location>
</feature>
<reference evidence="1" key="1">
    <citation type="journal article" date="2023" name="IScience">
        <title>Live-bearing cockroach genome reveals convergent evolutionary mechanisms linked to viviparity in insects and beyond.</title>
        <authorList>
            <person name="Fouks B."/>
            <person name="Harrison M.C."/>
            <person name="Mikhailova A.A."/>
            <person name="Marchal E."/>
            <person name="English S."/>
            <person name="Carruthers M."/>
            <person name="Jennings E.C."/>
            <person name="Chiamaka E.L."/>
            <person name="Frigard R.A."/>
            <person name="Pippel M."/>
            <person name="Attardo G.M."/>
            <person name="Benoit J.B."/>
            <person name="Bornberg-Bauer E."/>
            <person name="Tobe S.S."/>
        </authorList>
    </citation>
    <scope>NUCLEOTIDE SEQUENCE</scope>
    <source>
        <strain evidence="1">Stay&amp;Tobe</strain>
    </source>
</reference>